<sequence>MIVLENVDKNYGKHQALSGLNLTIPLGKIIGLVGENGSGKSTLLKIIAGLTTPSSGSVQIDELKATRRIASKIAYMPDADMFYPFFSVERLFRFYETQFEDFNYSKACIVAQYLNVPLDAKLKNLSKGNRGRAKMAATLGREASYYLLDEPFSGFDPLVREDIIKGMIQFTDPETQTVLMSTHEIKEAEPLLDAIILLNHGKILAFEEVETIRDQYGVDAVTWMTKLIKEGDLSGNKTNR</sequence>
<dbReference type="InterPro" id="IPR003439">
    <property type="entry name" value="ABC_transporter-like_ATP-bd"/>
</dbReference>
<dbReference type="RefSeq" id="WP_142606661.1">
    <property type="nucleotide sequence ID" value="NZ_VDGG01000014.1"/>
</dbReference>
<dbReference type="Gene3D" id="3.40.50.300">
    <property type="entry name" value="P-loop containing nucleotide triphosphate hydrolases"/>
    <property type="match status" value="1"/>
</dbReference>
<dbReference type="Pfam" id="PF00005">
    <property type="entry name" value="ABC_tran"/>
    <property type="match status" value="1"/>
</dbReference>
<protein>
    <submittedName>
        <fullName evidence="5">ABC transporter ATP-binding protein</fullName>
    </submittedName>
</protein>
<feature type="domain" description="ABC transporter" evidence="4">
    <location>
        <begin position="2"/>
        <end position="225"/>
    </location>
</feature>
<dbReference type="GO" id="GO:0005524">
    <property type="term" value="F:ATP binding"/>
    <property type="evidence" value="ECO:0007669"/>
    <property type="project" value="UniProtKB-KW"/>
</dbReference>
<dbReference type="PANTHER" id="PTHR42939:SF1">
    <property type="entry name" value="ABC TRANSPORTER ATP-BINDING PROTEIN ALBC-RELATED"/>
    <property type="match status" value="1"/>
</dbReference>
<reference evidence="5 6" key="1">
    <citation type="submission" date="2019-05" db="EMBL/GenBank/DDBJ databases">
        <title>Psychrobacillus vulpis sp. nov., a new species isolated from feces of a red fox that inhabits in The Tablas de Daimiel Natural Park, Albacete, Spain.</title>
        <authorList>
            <person name="Rodriguez M."/>
            <person name="Reina J.C."/>
            <person name="Bejar V."/>
            <person name="Llamas I."/>
        </authorList>
    </citation>
    <scope>NUCLEOTIDE SEQUENCE [LARGE SCALE GENOMIC DNA]</scope>
    <source>
        <strain evidence="5 6">NHI-2</strain>
    </source>
</reference>
<organism evidence="5 6">
    <name type="scientific">Psychrobacillus soli</name>
    <dbReference type="NCBI Taxonomy" id="1543965"/>
    <lineage>
        <taxon>Bacteria</taxon>
        <taxon>Bacillati</taxon>
        <taxon>Bacillota</taxon>
        <taxon>Bacilli</taxon>
        <taxon>Bacillales</taxon>
        <taxon>Bacillaceae</taxon>
        <taxon>Psychrobacillus</taxon>
    </lineage>
</organism>
<dbReference type="CDD" id="cd03230">
    <property type="entry name" value="ABC_DR_subfamily_A"/>
    <property type="match status" value="1"/>
</dbReference>
<proteinExistence type="predicted"/>
<evidence type="ECO:0000256" key="3">
    <source>
        <dbReference type="ARBA" id="ARBA00022840"/>
    </source>
</evidence>
<dbReference type="InterPro" id="IPR051782">
    <property type="entry name" value="ABC_Transporter_VariousFunc"/>
</dbReference>
<evidence type="ECO:0000313" key="5">
    <source>
        <dbReference type="EMBL" id="TQR15521.1"/>
    </source>
</evidence>
<keyword evidence="6" id="KW-1185">Reference proteome</keyword>
<dbReference type="PROSITE" id="PS50893">
    <property type="entry name" value="ABC_TRANSPORTER_2"/>
    <property type="match status" value="1"/>
</dbReference>
<dbReference type="InterPro" id="IPR003593">
    <property type="entry name" value="AAA+_ATPase"/>
</dbReference>
<comment type="caution">
    <text evidence="5">The sequence shown here is derived from an EMBL/GenBank/DDBJ whole genome shotgun (WGS) entry which is preliminary data.</text>
</comment>
<keyword evidence="1" id="KW-0813">Transport</keyword>
<accession>A0A544TDL2</accession>
<keyword evidence="2" id="KW-0547">Nucleotide-binding</keyword>
<dbReference type="SMART" id="SM00382">
    <property type="entry name" value="AAA"/>
    <property type="match status" value="1"/>
</dbReference>
<dbReference type="PANTHER" id="PTHR42939">
    <property type="entry name" value="ABC TRANSPORTER ATP-BINDING PROTEIN ALBC-RELATED"/>
    <property type="match status" value="1"/>
</dbReference>
<dbReference type="Proteomes" id="UP000318937">
    <property type="component" value="Unassembled WGS sequence"/>
</dbReference>
<dbReference type="SUPFAM" id="SSF52540">
    <property type="entry name" value="P-loop containing nucleoside triphosphate hydrolases"/>
    <property type="match status" value="1"/>
</dbReference>
<dbReference type="GO" id="GO:0016887">
    <property type="term" value="F:ATP hydrolysis activity"/>
    <property type="evidence" value="ECO:0007669"/>
    <property type="project" value="InterPro"/>
</dbReference>
<gene>
    <name evidence="5" type="ORF">FG383_07900</name>
</gene>
<dbReference type="EMBL" id="VDGG01000014">
    <property type="protein sequence ID" value="TQR15521.1"/>
    <property type="molecule type" value="Genomic_DNA"/>
</dbReference>
<keyword evidence="3 5" id="KW-0067">ATP-binding</keyword>
<dbReference type="AlphaFoldDB" id="A0A544TDL2"/>
<name>A0A544TDL2_9BACI</name>
<evidence type="ECO:0000259" key="4">
    <source>
        <dbReference type="PROSITE" id="PS50893"/>
    </source>
</evidence>
<dbReference type="InterPro" id="IPR027417">
    <property type="entry name" value="P-loop_NTPase"/>
</dbReference>
<dbReference type="OrthoDB" id="9804819at2"/>
<evidence type="ECO:0000313" key="6">
    <source>
        <dbReference type="Proteomes" id="UP000318937"/>
    </source>
</evidence>
<evidence type="ECO:0000256" key="1">
    <source>
        <dbReference type="ARBA" id="ARBA00022448"/>
    </source>
</evidence>
<evidence type="ECO:0000256" key="2">
    <source>
        <dbReference type="ARBA" id="ARBA00022741"/>
    </source>
</evidence>